<keyword evidence="3" id="KW-1185">Reference proteome</keyword>
<dbReference type="Proteomes" id="UP001058120">
    <property type="component" value="Chromosome"/>
</dbReference>
<dbReference type="SUPFAM" id="SSF52266">
    <property type="entry name" value="SGNH hydrolase"/>
    <property type="match status" value="1"/>
</dbReference>
<dbReference type="PANTHER" id="PTHR30383">
    <property type="entry name" value="THIOESTERASE 1/PROTEASE 1/LYSOPHOSPHOLIPASE L1"/>
    <property type="match status" value="1"/>
</dbReference>
<dbReference type="GO" id="GO:0016787">
    <property type="term" value="F:hydrolase activity"/>
    <property type="evidence" value="ECO:0007669"/>
    <property type="project" value="UniProtKB-KW"/>
</dbReference>
<protein>
    <submittedName>
        <fullName evidence="2">SGNH/GDSL hydrolase family protein</fullName>
    </submittedName>
</protein>
<reference evidence="2" key="1">
    <citation type="submission" date="2020-12" db="EMBL/GenBank/DDBJ databases">
        <title>Taurinivorans muris gen. nov., sp. nov., fundamental and realized metabolic niche of a ubiquitous sulfidogenic bacterium in the murine intestine.</title>
        <authorList>
            <person name="Ye H."/>
            <person name="Hanson B.T."/>
            <person name="Loy A."/>
        </authorList>
    </citation>
    <scope>NUCLEOTIDE SEQUENCE</scope>
    <source>
        <strain evidence="2">LT0009</strain>
    </source>
</reference>
<dbReference type="Gene3D" id="3.40.50.1110">
    <property type="entry name" value="SGNH hydrolase"/>
    <property type="match status" value="1"/>
</dbReference>
<feature type="domain" description="SGNH hydrolase-type esterase" evidence="1">
    <location>
        <begin position="6"/>
        <end position="179"/>
    </location>
</feature>
<dbReference type="InterPro" id="IPR013830">
    <property type="entry name" value="SGNH_hydro"/>
</dbReference>
<evidence type="ECO:0000313" key="3">
    <source>
        <dbReference type="Proteomes" id="UP001058120"/>
    </source>
</evidence>
<keyword evidence="2" id="KW-0378">Hydrolase</keyword>
<dbReference type="InterPro" id="IPR051532">
    <property type="entry name" value="Ester_Hydrolysis_Enzymes"/>
</dbReference>
<gene>
    <name evidence="2" type="ORF">JBF11_08740</name>
</gene>
<dbReference type="InterPro" id="IPR036514">
    <property type="entry name" value="SGNH_hydro_sf"/>
</dbReference>
<evidence type="ECO:0000259" key="1">
    <source>
        <dbReference type="Pfam" id="PF13472"/>
    </source>
</evidence>
<dbReference type="CDD" id="cd00229">
    <property type="entry name" value="SGNH_hydrolase"/>
    <property type="match status" value="1"/>
</dbReference>
<dbReference type="RefSeq" id="WP_334315102.1">
    <property type="nucleotide sequence ID" value="NZ_CP065938.1"/>
</dbReference>
<proteinExistence type="predicted"/>
<organism evidence="2 3">
    <name type="scientific">Taurinivorans muris</name>
    <dbReference type="NCBI Taxonomy" id="2787751"/>
    <lineage>
        <taxon>Bacteria</taxon>
        <taxon>Pseudomonadati</taxon>
        <taxon>Thermodesulfobacteriota</taxon>
        <taxon>Desulfovibrionia</taxon>
        <taxon>Desulfovibrionales</taxon>
        <taxon>Desulfovibrionaceae</taxon>
        <taxon>Taurinivorans</taxon>
    </lineage>
</organism>
<dbReference type="Pfam" id="PF13472">
    <property type="entry name" value="Lipase_GDSL_2"/>
    <property type="match status" value="1"/>
</dbReference>
<accession>A0ABY5Y022</accession>
<sequence length="192" mass="21622">MHIFYFFGDSITLGVNVQPKDSFYQLIIGNLQKNFSLPPTKFYNLGVCKNSSKEILARFDNEFSVRNLAGSTPVFFLMCGVVDTMKFTENPYLSLEESKENYTKLIQSAKSKGQVIAISPSPVANAEQNERLNRLISIQEKICSENSVYYINMFQELLDNDFVGDLKDGVHPSEQGNKLIAGIIAKELKNCL</sequence>
<dbReference type="EMBL" id="CP065938">
    <property type="protein sequence ID" value="UWX05519.1"/>
    <property type="molecule type" value="Genomic_DNA"/>
</dbReference>
<name>A0ABY5Y022_9BACT</name>
<evidence type="ECO:0000313" key="2">
    <source>
        <dbReference type="EMBL" id="UWX05519.1"/>
    </source>
</evidence>